<accession>A0AAW2MFD4</accession>
<dbReference type="PANTHER" id="PTHR32472">
    <property type="entry name" value="DNA REPAIR PROTEIN RADA"/>
    <property type="match status" value="1"/>
</dbReference>
<dbReference type="AlphaFoldDB" id="A0AAW2MFD4"/>
<reference evidence="1" key="2">
    <citation type="journal article" date="2024" name="Plant">
        <title>Genomic evolution and insights into agronomic trait innovations of Sesamum species.</title>
        <authorList>
            <person name="Miao H."/>
            <person name="Wang L."/>
            <person name="Qu L."/>
            <person name="Liu H."/>
            <person name="Sun Y."/>
            <person name="Le M."/>
            <person name="Wang Q."/>
            <person name="Wei S."/>
            <person name="Zheng Y."/>
            <person name="Lin W."/>
            <person name="Duan Y."/>
            <person name="Cao H."/>
            <person name="Xiong S."/>
            <person name="Wang X."/>
            <person name="Wei L."/>
            <person name="Li C."/>
            <person name="Ma Q."/>
            <person name="Ju M."/>
            <person name="Zhao R."/>
            <person name="Li G."/>
            <person name="Mu C."/>
            <person name="Tian Q."/>
            <person name="Mei H."/>
            <person name="Zhang T."/>
            <person name="Gao T."/>
            <person name="Zhang H."/>
        </authorList>
    </citation>
    <scope>NUCLEOTIDE SEQUENCE</scope>
    <source>
        <strain evidence="1">G02</strain>
    </source>
</reference>
<organism evidence="1">
    <name type="scientific">Sesamum radiatum</name>
    <name type="common">Black benniseed</name>
    <dbReference type="NCBI Taxonomy" id="300843"/>
    <lineage>
        <taxon>Eukaryota</taxon>
        <taxon>Viridiplantae</taxon>
        <taxon>Streptophyta</taxon>
        <taxon>Embryophyta</taxon>
        <taxon>Tracheophyta</taxon>
        <taxon>Spermatophyta</taxon>
        <taxon>Magnoliopsida</taxon>
        <taxon>eudicotyledons</taxon>
        <taxon>Gunneridae</taxon>
        <taxon>Pentapetalae</taxon>
        <taxon>asterids</taxon>
        <taxon>lamiids</taxon>
        <taxon>Lamiales</taxon>
        <taxon>Pedaliaceae</taxon>
        <taxon>Sesamum</taxon>
    </lineage>
</organism>
<dbReference type="EMBL" id="JACGWJ010000022">
    <property type="protein sequence ID" value="KAL0329821.1"/>
    <property type="molecule type" value="Genomic_DNA"/>
</dbReference>
<dbReference type="GO" id="GO:0000725">
    <property type="term" value="P:recombinational repair"/>
    <property type="evidence" value="ECO:0007669"/>
    <property type="project" value="TreeGrafter"/>
</dbReference>
<sequence length="169" mass="19093">MGSMFPAPRIREGPNSRRAESDELLFLVKEVILPLAIRTFITFSRCSAALELLRLCTDALEATDQTLVTPVDKWLDKSLCWKPIQTNAQLNPNLWQDLALARANVLEIRAKLMARGGKFDIGDDLIRKAVFIRTSICGEDHPDTILLVRLLANSLDFLLVPKLILHNRF</sequence>
<comment type="caution">
    <text evidence="1">The sequence shown here is derived from an EMBL/GenBank/DDBJ whole genome shotgun (WGS) entry which is preliminary data.</text>
</comment>
<proteinExistence type="predicted"/>
<dbReference type="PANTHER" id="PTHR32472:SF11">
    <property type="entry name" value="DISEASE RESISTANCE PROTEIN (TIR-NBS CLASS)"/>
    <property type="match status" value="1"/>
</dbReference>
<evidence type="ECO:0000313" key="1">
    <source>
        <dbReference type="EMBL" id="KAL0329821.1"/>
    </source>
</evidence>
<reference evidence="1" key="1">
    <citation type="submission" date="2020-06" db="EMBL/GenBank/DDBJ databases">
        <authorList>
            <person name="Li T."/>
            <person name="Hu X."/>
            <person name="Zhang T."/>
            <person name="Song X."/>
            <person name="Zhang H."/>
            <person name="Dai N."/>
            <person name="Sheng W."/>
            <person name="Hou X."/>
            <person name="Wei L."/>
        </authorList>
    </citation>
    <scope>NUCLEOTIDE SEQUENCE</scope>
    <source>
        <strain evidence="1">G02</strain>
        <tissue evidence="1">Leaf</tissue>
    </source>
</reference>
<protein>
    <submittedName>
        <fullName evidence="1">Uncharacterized protein</fullName>
    </submittedName>
</protein>
<name>A0AAW2MFD4_SESRA</name>
<gene>
    <name evidence="1" type="ORF">Sradi_4968800</name>
</gene>